<dbReference type="Pfam" id="PF09184">
    <property type="entry name" value="PPP4R2"/>
    <property type="match status" value="1"/>
</dbReference>
<evidence type="ECO:0000256" key="2">
    <source>
        <dbReference type="SAM" id="MobiDB-lite"/>
    </source>
</evidence>
<evidence type="ECO:0000313" key="4">
    <source>
        <dbReference type="Proteomes" id="UP000717515"/>
    </source>
</evidence>
<dbReference type="GO" id="GO:0005737">
    <property type="term" value="C:cytoplasm"/>
    <property type="evidence" value="ECO:0007669"/>
    <property type="project" value="TreeGrafter"/>
</dbReference>
<dbReference type="GO" id="GO:0030289">
    <property type="term" value="C:protein phosphatase 4 complex"/>
    <property type="evidence" value="ECO:0007669"/>
    <property type="project" value="InterPro"/>
</dbReference>
<comment type="caution">
    <text evidence="3">The sequence shown here is derived from an EMBL/GenBank/DDBJ whole genome shotgun (WGS) entry which is preliminary data.</text>
</comment>
<dbReference type="AlphaFoldDB" id="A0A9P8A334"/>
<feature type="compositionally biased region" description="Basic and acidic residues" evidence="2">
    <location>
        <begin position="88"/>
        <end position="100"/>
    </location>
</feature>
<dbReference type="PANTHER" id="PTHR16487:SF0">
    <property type="entry name" value="PROTEIN PHOSPHATASE 4 REGULATORY SUBUNIT 2-RELATED"/>
    <property type="match status" value="1"/>
</dbReference>
<comment type="similarity">
    <text evidence="1">Belongs to the PPP4R2 family.</text>
</comment>
<organism evidence="3 4">
    <name type="scientific">Mortierella alpina</name>
    <name type="common">Oleaginous fungus</name>
    <name type="synonym">Mortierella renispora</name>
    <dbReference type="NCBI Taxonomy" id="64518"/>
    <lineage>
        <taxon>Eukaryota</taxon>
        <taxon>Fungi</taxon>
        <taxon>Fungi incertae sedis</taxon>
        <taxon>Mucoromycota</taxon>
        <taxon>Mortierellomycotina</taxon>
        <taxon>Mortierellomycetes</taxon>
        <taxon>Mortierellales</taxon>
        <taxon>Mortierellaceae</taxon>
        <taxon>Mortierella</taxon>
    </lineage>
</organism>
<dbReference type="GO" id="GO:0019888">
    <property type="term" value="F:protein phosphatase regulator activity"/>
    <property type="evidence" value="ECO:0007669"/>
    <property type="project" value="InterPro"/>
</dbReference>
<dbReference type="GO" id="GO:0005634">
    <property type="term" value="C:nucleus"/>
    <property type="evidence" value="ECO:0007669"/>
    <property type="project" value="TreeGrafter"/>
</dbReference>
<feature type="compositionally biased region" description="Acidic residues" evidence="2">
    <location>
        <begin position="391"/>
        <end position="413"/>
    </location>
</feature>
<feature type="region of interest" description="Disordered" evidence="2">
    <location>
        <begin position="63"/>
        <end position="176"/>
    </location>
</feature>
<dbReference type="EMBL" id="JAIFTL010000102">
    <property type="protein sequence ID" value="KAG9323418.1"/>
    <property type="molecule type" value="Genomic_DNA"/>
</dbReference>
<dbReference type="PANTHER" id="PTHR16487">
    <property type="entry name" value="PPP4R2-RELATED PROTEIN"/>
    <property type="match status" value="1"/>
</dbReference>
<sequence>MTELQQTTAPLDKDSLIQEIALTNQVSVPWEDLRQALKERLDQIFESKQLLYTASTVTNPLTTTLAPLPPTSTQVDATDPSVTSTSEKPTKDTLVQDHSQDQVPEQQDEDAPKTEQDLDPSAAGTKDGSQSNQEQTAASTEEEAQGQAEGQTPMPASPENEEEGKTSHGPETVDINGTSQFSIATTDQASALNSNMVPISKDTLLVETPEGYHERINGLLDAFTSAPFTIQRVCELLSNPTEHHSNLIKYLRAVEKVLMITSSIYEFSNPAYNGPSALDEDPAEEDKTFGGGINGDYARSADLDFSLIATSAVPPLSETSNLDGLSSAPTDHTEESVGRTGEVNPTVSGAADKNSVGNEAEKALSADMEVDSENPATNATTMDGVETAPEVGEDSQETESSDIQVDADADNSMELDQAPI</sequence>
<reference evidence="3" key="1">
    <citation type="submission" date="2021-07" db="EMBL/GenBank/DDBJ databases">
        <title>Draft genome of Mortierella alpina, strain LL118, isolated from an aspen leaf litter sample.</title>
        <authorList>
            <person name="Yang S."/>
            <person name="Vinatzer B.A."/>
        </authorList>
    </citation>
    <scope>NUCLEOTIDE SEQUENCE</scope>
    <source>
        <strain evidence="3">LL118</strain>
    </source>
</reference>
<accession>A0A9P8A334</accession>
<name>A0A9P8A334_MORAP</name>
<feature type="region of interest" description="Disordered" evidence="2">
    <location>
        <begin position="316"/>
        <end position="420"/>
    </location>
</feature>
<proteinExistence type="inferred from homology"/>
<feature type="compositionally biased region" description="Polar residues" evidence="2">
    <location>
        <begin position="317"/>
        <end position="330"/>
    </location>
</feature>
<feature type="compositionally biased region" description="Polar residues" evidence="2">
    <location>
        <begin position="74"/>
        <end position="87"/>
    </location>
</feature>
<gene>
    <name evidence="3" type="ORF">KVV02_002578</name>
</gene>
<dbReference type="InterPro" id="IPR015267">
    <property type="entry name" value="PPP4R2"/>
</dbReference>
<evidence type="ECO:0000256" key="1">
    <source>
        <dbReference type="ARBA" id="ARBA00009207"/>
    </source>
</evidence>
<evidence type="ECO:0000313" key="3">
    <source>
        <dbReference type="EMBL" id="KAG9323418.1"/>
    </source>
</evidence>
<feature type="compositionally biased region" description="Low complexity" evidence="2">
    <location>
        <begin position="133"/>
        <end position="152"/>
    </location>
</feature>
<protein>
    <submittedName>
        <fullName evidence="3">Uncharacterized protein</fullName>
    </submittedName>
</protein>
<dbReference type="Proteomes" id="UP000717515">
    <property type="component" value="Unassembled WGS sequence"/>
</dbReference>